<dbReference type="InterPro" id="IPR050979">
    <property type="entry name" value="LD-transpeptidase"/>
</dbReference>
<evidence type="ECO:0000256" key="4">
    <source>
        <dbReference type="ARBA" id="ARBA00022984"/>
    </source>
</evidence>
<evidence type="ECO:0000313" key="10">
    <source>
        <dbReference type="EMBL" id="ETJ04945.1"/>
    </source>
</evidence>
<evidence type="ECO:0000256" key="6">
    <source>
        <dbReference type="PROSITE-ProRule" id="PRU01373"/>
    </source>
</evidence>
<feature type="compositionally biased region" description="Polar residues" evidence="7">
    <location>
        <begin position="1"/>
        <end position="14"/>
    </location>
</feature>
<evidence type="ECO:0000256" key="2">
    <source>
        <dbReference type="ARBA" id="ARBA00022679"/>
    </source>
</evidence>
<dbReference type="Proteomes" id="UP000018852">
    <property type="component" value="Unassembled WGS sequence"/>
</dbReference>
<keyword evidence="4 6" id="KW-0573">Peptidoglycan synthesis</keyword>
<dbReference type="GO" id="GO:0005576">
    <property type="term" value="C:extracellular region"/>
    <property type="evidence" value="ECO:0007669"/>
    <property type="project" value="TreeGrafter"/>
</dbReference>
<dbReference type="PANTHER" id="PTHR30582">
    <property type="entry name" value="L,D-TRANSPEPTIDASE"/>
    <property type="match status" value="1"/>
</dbReference>
<accession>W1VJG4</accession>
<protein>
    <recommendedName>
        <fullName evidence="9">L,D-TPase catalytic domain-containing protein</fullName>
    </recommendedName>
</protein>
<feature type="domain" description="L,D-TPase catalytic" evidence="9">
    <location>
        <begin position="403"/>
        <end position="522"/>
    </location>
</feature>
<feature type="transmembrane region" description="Helical" evidence="8">
    <location>
        <begin position="54"/>
        <end position="76"/>
    </location>
</feature>
<organism evidence="10 11">
    <name type="scientific">Actinomyces urogenitalis DORA_12</name>
    <dbReference type="NCBI Taxonomy" id="1403939"/>
    <lineage>
        <taxon>Bacteria</taxon>
        <taxon>Bacillati</taxon>
        <taxon>Actinomycetota</taxon>
        <taxon>Actinomycetes</taxon>
        <taxon>Actinomycetales</taxon>
        <taxon>Actinomycetaceae</taxon>
        <taxon>Actinomyces</taxon>
    </lineage>
</organism>
<dbReference type="CDD" id="cd16913">
    <property type="entry name" value="YkuD_like"/>
    <property type="match status" value="1"/>
</dbReference>
<dbReference type="UniPathway" id="UPA00219"/>
<dbReference type="GO" id="GO:0008360">
    <property type="term" value="P:regulation of cell shape"/>
    <property type="evidence" value="ECO:0007669"/>
    <property type="project" value="UniProtKB-UniRule"/>
</dbReference>
<dbReference type="InterPro" id="IPR005490">
    <property type="entry name" value="LD_TPept_cat_dom"/>
</dbReference>
<feature type="region of interest" description="Disordered" evidence="7">
    <location>
        <begin position="1"/>
        <end position="50"/>
    </location>
</feature>
<evidence type="ECO:0000256" key="8">
    <source>
        <dbReference type="SAM" id="Phobius"/>
    </source>
</evidence>
<dbReference type="GO" id="GO:0071972">
    <property type="term" value="F:peptidoglycan L,D-transpeptidase activity"/>
    <property type="evidence" value="ECO:0007669"/>
    <property type="project" value="TreeGrafter"/>
</dbReference>
<sequence>AAVPPATSQTSTLRSAATPAVPAPAPETESPSEPADGDGERTARGHRSERKKRWPLWTAAAALLLLGVAGAGGYAYASHYADTAVPGTSVGGVDVSGKTREQIVELVSKRAQDAAVTISGDVEATASLEDLGTTIDAEATADAAMARSADVLDRFKALVTDNNVAVVTTANADTAASYAASLVPEDQAKAVDATVTLAADGASFTTTPAADGTGLDPAPLESTAAKAAQTLSSQTVELSYTTVAPTVSDADAQAAADKANGLVGLDVTVATTDASSSFTADAPTKASWITIKPGQDSKPAVSVDAAKVGEWVAAQSAQVSKDPVTGQRNVNSRGEVVATRVEAVNGVVVSNSEDLTSAITQSLTEGKAYSGSFVTSEVEASWEDRTIADGAENLIYQAAPGEKWVNVNLAAKTVTAYEGATVVRGPVSIVDGAAETPTITGTFKVYLQYASQTMRGNNVDGSRYVTPDVPWVSYFQGGYAFHGAPWRSSFGYSGSHGCINMPVSEAKWIYDWAEIGTTVVSHY</sequence>
<keyword evidence="3 6" id="KW-0133">Cell shape</keyword>
<evidence type="ECO:0000313" key="11">
    <source>
        <dbReference type="Proteomes" id="UP000018852"/>
    </source>
</evidence>
<dbReference type="GO" id="GO:0016740">
    <property type="term" value="F:transferase activity"/>
    <property type="evidence" value="ECO:0007669"/>
    <property type="project" value="UniProtKB-KW"/>
</dbReference>
<evidence type="ECO:0000256" key="1">
    <source>
        <dbReference type="ARBA" id="ARBA00004752"/>
    </source>
</evidence>
<keyword evidence="2" id="KW-0808">Transferase</keyword>
<feature type="non-terminal residue" evidence="10">
    <location>
        <position position="1"/>
    </location>
</feature>
<evidence type="ECO:0000259" key="9">
    <source>
        <dbReference type="PROSITE" id="PS52029"/>
    </source>
</evidence>
<keyword evidence="8" id="KW-0472">Membrane</keyword>
<dbReference type="PROSITE" id="PS52029">
    <property type="entry name" value="LD_TPASE"/>
    <property type="match status" value="1"/>
</dbReference>
<dbReference type="AlphaFoldDB" id="W1VJG4"/>
<dbReference type="PANTHER" id="PTHR30582:SF2">
    <property type="entry name" value="L,D-TRANSPEPTIDASE YCIB-RELATED"/>
    <property type="match status" value="1"/>
</dbReference>
<dbReference type="PATRIC" id="fig|1403939.3.peg.770"/>
<evidence type="ECO:0000256" key="3">
    <source>
        <dbReference type="ARBA" id="ARBA00022960"/>
    </source>
</evidence>
<evidence type="ECO:0000256" key="7">
    <source>
        <dbReference type="SAM" id="MobiDB-lite"/>
    </source>
</evidence>
<gene>
    <name evidence="10" type="ORF">Q605_AUC00585G0003</name>
</gene>
<feature type="active site" description="Proton donor/acceptor" evidence="6">
    <location>
        <position position="482"/>
    </location>
</feature>
<reference evidence="10 11" key="1">
    <citation type="submission" date="2013-12" db="EMBL/GenBank/DDBJ databases">
        <title>A Varibaculum cambriense genome reconstructed from a premature infant gut community with otherwise low bacterial novelty that shifts toward anaerobic metabolism during the third week of life.</title>
        <authorList>
            <person name="Brown C.T."/>
            <person name="Sharon I."/>
            <person name="Thomas B.C."/>
            <person name="Castelle C.J."/>
            <person name="Morowitz M.J."/>
            <person name="Banfield J.F."/>
        </authorList>
    </citation>
    <scope>NUCLEOTIDE SEQUENCE [LARGE SCALE GENOMIC DNA]</scope>
    <source>
        <strain evidence="11">DORA_12</strain>
    </source>
</reference>
<name>W1VJG4_9ACTO</name>
<dbReference type="EMBL" id="AZLV01000585">
    <property type="protein sequence ID" value="ETJ04945.1"/>
    <property type="molecule type" value="Genomic_DNA"/>
</dbReference>
<dbReference type="GO" id="GO:0018104">
    <property type="term" value="P:peptidoglycan-protein cross-linking"/>
    <property type="evidence" value="ECO:0007669"/>
    <property type="project" value="TreeGrafter"/>
</dbReference>
<comment type="caution">
    <text evidence="10">The sequence shown here is derived from an EMBL/GenBank/DDBJ whole genome shotgun (WGS) entry which is preliminary data.</text>
</comment>
<keyword evidence="5 6" id="KW-0961">Cell wall biogenesis/degradation</keyword>
<proteinExistence type="predicted"/>
<dbReference type="SUPFAM" id="SSF141523">
    <property type="entry name" value="L,D-transpeptidase catalytic domain-like"/>
    <property type="match status" value="1"/>
</dbReference>
<dbReference type="Pfam" id="PF03734">
    <property type="entry name" value="YkuD"/>
    <property type="match status" value="1"/>
</dbReference>
<evidence type="ECO:0000256" key="5">
    <source>
        <dbReference type="ARBA" id="ARBA00023316"/>
    </source>
</evidence>
<feature type="compositionally biased region" description="Low complexity" evidence="7">
    <location>
        <begin position="15"/>
        <end position="34"/>
    </location>
</feature>
<dbReference type="InterPro" id="IPR038063">
    <property type="entry name" value="Transpep_catalytic_dom"/>
</dbReference>
<keyword evidence="8" id="KW-0812">Transmembrane</keyword>
<keyword evidence="8" id="KW-1133">Transmembrane helix</keyword>
<dbReference type="Gene3D" id="2.40.440.10">
    <property type="entry name" value="L,D-transpeptidase catalytic domain-like"/>
    <property type="match status" value="1"/>
</dbReference>
<dbReference type="GO" id="GO:0071555">
    <property type="term" value="P:cell wall organization"/>
    <property type="evidence" value="ECO:0007669"/>
    <property type="project" value="UniProtKB-UniRule"/>
</dbReference>
<feature type="active site" description="Nucleophile" evidence="6">
    <location>
        <position position="498"/>
    </location>
</feature>
<comment type="pathway">
    <text evidence="1 6">Cell wall biogenesis; peptidoglycan biosynthesis.</text>
</comment>